<dbReference type="Proteomes" id="UP000267521">
    <property type="component" value="Unassembled WGS sequence"/>
</dbReference>
<dbReference type="GO" id="GO:0003677">
    <property type="term" value="F:DNA binding"/>
    <property type="evidence" value="ECO:0007669"/>
    <property type="project" value="InterPro"/>
</dbReference>
<dbReference type="EMBL" id="RDQM01000014">
    <property type="protein sequence ID" value="RMW96012.1"/>
    <property type="molecule type" value="Genomic_DNA"/>
</dbReference>
<accession>A0A3M6PY94</accession>
<dbReference type="SUPFAM" id="SSF47413">
    <property type="entry name" value="lambda repressor-like DNA-binding domains"/>
    <property type="match status" value="1"/>
</dbReference>
<evidence type="ECO:0000313" key="3">
    <source>
        <dbReference type="Proteomes" id="UP000267521"/>
    </source>
</evidence>
<dbReference type="InterPro" id="IPR001387">
    <property type="entry name" value="Cro/C1-type_HTH"/>
</dbReference>
<dbReference type="SMART" id="SM00530">
    <property type="entry name" value="HTH_XRE"/>
    <property type="match status" value="1"/>
</dbReference>
<gene>
    <name evidence="2" type="ORF">EBQ26_10415</name>
</gene>
<evidence type="ECO:0000313" key="2">
    <source>
        <dbReference type="EMBL" id="RMW96012.1"/>
    </source>
</evidence>
<name>A0A3M6PY94_9BURK</name>
<sequence length="146" mass="15310">MPKRELTEEEVALRIGLGAAIRVASGKKKLKPGDLAAAAGVALSQQYRIENGEVTADFLYLVKITRLLGMSLDELLHAALDEVPPALPAKDPVDATAQAGFSLHQSGSGNVQIGQQAGAIHNAGAIGFFKQQKGDKPNARKRSGKG</sequence>
<evidence type="ECO:0000259" key="1">
    <source>
        <dbReference type="PROSITE" id="PS50943"/>
    </source>
</evidence>
<dbReference type="AlphaFoldDB" id="A0A3M6PY94"/>
<organism evidence="2 3">
    <name type="scientific">Allofranklinella schreckenbergeri</name>
    <dbReference type="NCBI Taxonomy" id="1076744"/>
    <lineage>
        <taxon>Bacteria</taxon>
        <taxon>Pseudomonadati</taxon>
        <taxon>Pseudomonadota</taxon>
        <taxon>Betaproteobacteria</taxon>
        <taxon>Burkholderiales</taxon>
        <taxon>Comamonadaceae</taxon>
        <taxon>Allofranklinella</taxon>
    </lineage>
</organism>
<dbReference type="CDD" id="cd00093">
    <property type="entry name" value="HTH_XRE"/>
    <property type="match status" value="1"/>
</dbReference>
<protein>
    <submittedName>
        <fullName evidence="2">XRE family transcriptional regulator</fullName>
    </submittedName>
</protein>
<dbReference type="PROSITE" id="PS50943">
    <property type="entry name" value="HTH_CROC1"/>
    <property type="match status" value="1"/>
</dbReference>
<dbReference type="Gene3D" id="1.10.260.40">
    <property type="entry name" value="lambda repressor-like DNA-binding domains"/>
    <property type="match status" value="1"/>
</dbReference>
<comment type="caution">
    <text evidence="2">The sequence shown here is derived from an EMBL/GenBank/DDBJ whole genome shotgun (WGS) entry which is preliminary data.</text>
</comment>
<dbReference type="RefSeq" id="WP_122238957.1">
    <property type="nucleotide sequence ID" value="NZ_RDQM01000014.1"/>
</dbReference>
<dbReference type="InterPro" id="IPR010982">
    <property type="entry name" value="Lambda_DNA-bd_dom_sf"/>
</dbReference>
<proteinExistence type="predicted"/>
<dbReference type="Pfam" id="PF01381">
    <property type="entry name" value="HTH_3"/>
    <property type="match status" value="1"/>
</dbReference>
<reference evidence="2 3" key="1">
    <citation type="submission" date="2018-10" db="EMBL/GenBank/DDBJ databases">
        <title>Comamonadaceae CDC group NO-1 genome sequencing and assembly.</title>
        <authorList>
            <person name="Bernier A.-M."/>
            <person name="Bernard K."/>
        </authorList>
    </citation>
    <scope>NUCLEOTIDE SEQUENCE [LARGE SCALE GENOMIC DNA]</scope>
    <source>
        <strain evidence="2 3">NML970147</strain>
    </source>
</reference>
<feature type="domain" description="HTH cro/C1-type" evidence="1">
    <location>
        <begin position="27"/>
        <end position="75"/>
    </location>
</feature>